<evidence type="ECO:0008006" key="2">
    <source>
        <dbReference type="Google" id="ProtNLM"/>
    </source>
</evidence>
<dbReference type="GO" id="GO:0120053">
    <property type="term" value="F:ribitol beta-1,4-xylosyltransferase activity"/>
    <property type="evidence" value="ECO:0007669"/>
    <property type="project" value="InterPro"/>
</dbReference>
<sequence length="212" mass="25011">MNLSTWQNCYKDSTQFIIQASSMNEDDAWMPFPIGMGYHYVAQMSKGQRLQHGQHDQLLLCSITPTTDYKRRAHGKNRRTILNTLYLNAIRNTFLQPDIYFETLPSYKFVLSPEGNGIDCHRHYEALMAGCIPIMERNPLVEEKYRGCPILWTTDYSEITHDYLNNKYEEMKSRVYDFSRLFIGFYPPRVQSEIKQCGNYWMIKLTGRPIYT</sequence>
<protein>
    <recommendedName>
        <fullName evidence="2">Exostosin GT47 domain-containing protein</fullName>
    </recommendedName>
</protein>
<evidence type="ECO:0000313" key="1">
    <source>
        <dbReference type="EMBL" id="QHS80044.1"/>
    </source>
</evidence>
<name>A0A6C0AJT1_9ZZZZ</name>
<dbReference type="EMBL" id="MN740666">
    <property type="protein sequence ID" value="QHS80044.1"/>
    <property type="molecule type" value="Genomic_DNA"/>
</dbReference>
<accession>A0A6C0AJT1</accession>
<dbReference type="PANTHER" id="PTHR15576:SF1">
    <property type="entry name" value="RIBITOL-5-PHOSPHATE XYLOSYLTRANSFERASE 1"/>
    <property type="match status" value="1"/>
</dbReference>
<dbReference type="GO" id="GO:0005794">
    <property type="term" value="C:Golgi apparatus"/>
    <property type="evidence" value="ECO:0007669"/>
    <property type="project" value="TreeGrafter"/>
</dbReference>
<dbReference type="PANTHER" id="PTHR15576">
    <property type="entry name" value="RIBITOL-5-PHOSPHATE XYLOSYLTRANSFERASE 1"/>
    <property type="match status" value="1"/>
</dbReference>
<dbReference type="GO" id="GO:0035269">
    <property type="term" value="P:protein O-linked glycosylation via mannose"/>
    <property type="evidence" value="ECO:0007669"/>
    <property type="project" value="InterPro"/>
</dbReference>
<dbReference type="InterPro" id="IPR055286">
    <property type="entry name" value="RXYLT1-like"/>
</dbReference>
<organism evidence="1">
    <name type="scientific">viral metagenome</name>
    <dbReference type="NCBI Taxonomy" id="1070528"/>
    <lineage>
        <taxon>unclassified sequences</taxon>
        <taxon>metagenomes</taxon>
        <taxon>organismal metagenomes</taxon>
    </lineage>
</organism>
<reference evidence="1" key="1">
    <citation type="journal article" date="2020" name="Nature">
        <title>Giant virus diversity and host interactions through global metagenomics.</title>
        <authorList>
            <person name="Schulz F."/>
            <person name="Roux S."/>
            <person name="Paez-Espino D."/>
            <person name="Jungbluth S."/>
            <person name="Walsh D.A."/>
            <person name="Denef V.J."/>
            <person name="McMahon K.D."/>
            <person name="Konstantinidis K.T."/>
            <person name="Eloe-Fadrosh E.A."/>
            <person name="Kyrpides N.C."/>
            <person name="Woyke T."/>
        </authorList>
    </citation>
    <scope>NUCLEOTIDE SEQUENCE</scope>
    <source>
        <strain evidence="1">GVMAG-S-1035375-24</strain>
    </source>
</reference>
<proteinExistence type="predicted"/>
<dbReference type="AlphaFoldDB" id="A0A6C0AJT1"/>